<proteinExistence type="predicted"/>
<sequence>MADNFRTNTSYDEEMRKFDSYAHAVTVISEPHRMIHDGFMFNASGVVAAVADSASLDILIKRPQGNIGHFTFVEFALDDSPVTVEFFEDVTVSADGTEVNVHNHNRLSSNTPSGATMFTGPTVTDTGTLLHTRYIPSAGAPGNQPAGRLVSGEDAEWVIGSVTADINYLWRITNNSGGAISIGYHFNGYLIGYID</sequence>
<accession>X0VF73</accession>
<organism evidence="1">
    <name type="scientific">marine sediment metagenome</name>
    <dbReference type="NCBI Taxonomy" id="412755"/>
    <lineage>
        <taxon>unclassified sequences</taxon>
        <taxon>metagenomes</taxon>
        <taxon>ecological metagenomes</taxon>
    </lineage>
</organism>
<evidence type="ECO:0000313" key="1">
    <source>
        <dbReference type="EMBL" id="GAG11113.1"/>
    </source>
</evidence>
<reference evidence="1" key="1">
    <citation type="journal article" date="2014" name="Front. Microbiol.">
        <title>High frequency of phylogenetically diverse reductive dehalogenase-homologous genes in deep subseafloor sedimentary metagenomes.</title>
        <authorList>
            <person name="Kawai M."/>
            <person name="Futagami T."/>
            <person name="Toyoda A."/>
            <person name="Takaki Y."/>
            <person name="Nishi S."/>
            <person name="Hori S."/>
            <person name="Arai W."/>
            <person name="Tsubouchi T."/>
            <person name="Morono Y."/>
            <person name="Uchiyama I."/>
            <person name="Ito T."/>
            <person name="Fujiyama A."/>
            <person name="Inagaki F."/>
            <person name="Takami H."/>
        </authorList>
    </citation>
    <scope>NUCLEOTIDE SEQUENCE</scope>
    <source>
        <strain evidence="1">Expedition CK06-06</strain>
    </source>
</reference>
<dbReference type="EMBL" id="BARS01020763">
    <property type="protein sequence ID" value="GAG11113.1"/>
    <property type="molecule type" value="Genomic_DNA"/>
</dbReference>
<name>X0VF73_9ZZZZ</name>
<dbReference type="AlphaFoldDB" id="X0VF73"/>
<comment type="caution">
    <text evidence="1">The sequence shown here is derived from an EMBL/GenBank/DDBJ whole genome shotgun (WGS) entry which is preliminary data.</text>
</comment>
<protein>
    <submittedName>
        <fullName evidence="1">Uncharacterized protein</fullName>
    </submittedName>
</protein>
<gene>
    <name evidence="1" type="ORF">S01H1_33440</name>
</gene>